<accession>A0AAC8YXL3</accession>
<organism evidence="2 3">
    <name type="scientific">Sphingopyxis macrogoltabida</name>
    <name type="common">Sphingomonas macrogoltabidus</name>
    <dbReference type="NCBI Taxonomy" id="33050"/>
    <lineage>
        <taxon>Bacteria</taxon>
        <taxon>Pseudomonadati</taxon>
        <taxon>Pseudomonadota</taxon>
        <taxon>Alphaproteobacteria</taxon>
        <taxon>Sphingomonadales</taxon>
        <taxon>Sphingomonadaceae</taxon>
        <taxon>Sphingopyxis</taxon>
    </lineage>
</organism>
<dbReference type="AlphaFoldDB" id="A0AAC8YXL3"/>
<dbReference type="InterPro" id="IPR003593">
    <property type="entry name" value="AAA+_ATPase"/>
</dbReference>
<dbReference type="RefSeq" id="WP_054724960.1">
    <property type="nucleotide sequence ID" value="NZ_CP009429.1"/>
</dbReference>
<reference evidence="3" key="1">
    <citation type="submission" date="2015-11" db="EMBL/GenBank/DDBJ databases">
        <title>Complete genome sequence of a polyethylene-glycol degrader Sphingopyxis macrogoltabida 203N (NBRC 111659).</title>
        <authorList>
            <person name="Yoshiyuki O."/>
            <person name="Shouta N."/>
            <person name="Nagata Y."/>
            <person name="Numata M."/>
            <person name="Tsuchikane K."/>
            <person name="Hosoyama A."/>
            <person name="Yamazoe A."/>
            <person name="Tsuda M."/>
            <person name="Fujita N."/>
            <person name="Kawai F."/>
        </authorList>
    </citation>
    <scope>NUCLEOTIDE SEQUENCE [LARGE SCALE GENOMIC DNA]</scope>
    <source>
        <strain evidence="3">203N</strain>
    </source>
</reference>
<proteinExistence type="predicted"/>
<dbReference type="Pfam" id="PF13207">
    <property type="entry name" value="AAA_17"/>
    <property type="match status" value="1"/>
</dbReference>
<dbReference type="Proteomes" id="UP000076088">
    <property type="component" value="Chromosome"/>
</dbReference>
<protein>
    <recommendedName>
        <fullName evidence="1">AAA+ ATPase domain-containing protein</fullName>
    </recommendedName>
</protein>
<dbReference type="SMART" id="SM00382">
    <property type="entry name" value="AAA"/>
    <property type="match status" value="1"/>
</dbReference>
<dbReference type="InterPro" id="IPR027417">
    <property type="entry name" value="P-loop_NTPase"/>
</dbReference>
<dbReference type="KEGG" id="smaz:LH19_03545"/>
<dbReference type="Gene3D" id="3.40.50.300">
    <property type="entry name" value="P-loop containing nucleotide triphosphate hydrolases"/>
    <property type="match status" value="1"/>
</dbReference>
<dbReference type="EMBL" id="CP013344">
    <property type="protein sequence ID" value="AMU88118.1"/>
    <property type="molecule type" value="Genomic_DNA"/>
</dbReference>
<evidence type="ECO:0000313" key="3">
    <source>
        <dbReference type="Proteomes" id="UP000076088"/>
    </source>
</evidence>
<name>A0AAC8YXL3_SPHMC</name>
<sequence length="190" mass="20608">MIKGPVIAILGLSGSGKSYLGRSIARARPEYLRLSAGGLLRRSFHTTGEKLRTAEGDDVRENQTELAGALAEARAGQWKRPVLLEAHSFIDNDRELIDVPAEVMASLDLAGIILIDVPAEQIAARRTTDKRKRPQRSLAELKRQCARSKSLANDYASDLGIPLIAVNSGEKERVLTFLDALEAPPPTEAG</sequence>
<evidence type="ECO:0000313" key="2">
    <source>
        <dbReference type="EMBL" id="AMU88118.1"/>
    </source>
</evidence>
<dbReference type="SUPFAM" id="SSF52540">
    <property type="entry name" value="P-loop containing nucleoside triphosphate hydrolases"/>
    <property type="match status" value="1"/>
</dbReference>
<evidence type="ECO:0000259" key="1">
    <source>
        <dbReference type="SMART" id="SM00382"/>
    </source>
</evidence>
<keyword evidence="3" id="KW-1185">Reference proteome</keyword>
<reference evidence="2 3" key="2">
    <citation type="journal article" date="2016" name="Genome Announc.">
        <title>Complete Genome Sequence of Sphingopyxis macrogoltabida Strain 203N (NBRC 111659), a Polyethylene Glycol Degrader.</title>
        <authorList>
            <person name="Ohtsubo Y."/>
            <person name="Nonoyama S."/>
            <person name="Nagata Y."/>
            <person name="Numata M."/>
            <person name="Tsuchikane K."/>
            <person name="Hosoyama A."/>
            <person name="Yamazoe A."/>
            <person name="Tsuda M."/>
            <person name="Fujita N."/>
            <person name="Kawai F."/>
        </authorList>
    </citation>
    <scope>NUCLEOTIDE SEQUENCE [LARGE SCALE GENOMIC DNA]</scope>
    <source>
        <strain evidence="2 3">203N</strain>
    </source>
</reference>
<feature type="domain" description="AAA+ ATPase" evidence="1">
    <location>
        <begin position="3"/>
        <end position="187"/>
    </location>
</feature>
<gene>
    <name evidence="2" type="ORF">ATM17_03510</name>
</gene>